<keyword evidence="2" id="KW-1185">Reference proteome</keyword>
<evidence type="ECO:0000313" key="1">
    <source>
        <dbReference type="EMBL" id="MCF8716354.1"/>
    </source>
</evidence>
<organism evidence="1 2">
    <name type="scientific">Joostella atrarenae</name>
    <dbReference type="NCBI Taxonomy" id="679257"/>
    <lineage>
        <taxon>Bacteria</taxon>
        <taxon>Pseudomonadati</taxon>
        <taxon>Bacteroidota</taxon>
        <taxon>Flavobacteriia</taxon>
        <taxon>Flavobacteriales</taxon>
        <taxon>Flavobacteriaceae</taxon>
        <taxon>Joostella</taxon>
    </lineage>
</organism>
<comment type="caution">
    <text evidence="1">The sequence shown here is derived from an EMBL/GenBank/DDBJ whole genome shotgun (WGS) entry which is preliminary data.</text>
</comment>
<protein>
    <submittedName>
        <fullName evidence="1">Uncharacterized protein</fullName>
    </submittedName>
</protein>
<accession>A0ABS9J7G6</accession>
<reference evidence="1 2" key="1">
    <citation type="submission" date="2021-01" db="EMBL/GenBank/DDBJ databases">
        <title>Genome sequencing of Joostella atrarenae M1-2 (= KCTC 23194).</title>
        <authorList>
            <person name="Zakaria M.R."/>
            <person name="Lam M.Q."/>
            <person name="Chong C.S."/>
        </authorList>
    </citation>
    <scope>NUCLEOTIDE SEQUENCE [LARGE SCALE GENOMIC DNA]</scope>
    <source>
        <strain evidence="1 2">M1-2</strain>
    </source>
</reference>
<evidence type="ECO:0000313" key="2">
    <source>
        <dbReference type="Proteomes" id="UP000829517"/>
    </source>
</evidence>
<dbReference type="EMBL" id="JAETXX010000016">
    <property type="protein sequence ID" value="MCF8716354.1"/>
    <property type="molecule type" value="Genomic_DNA"/>
</dbReference>
<sequence length="227" mass="27216">MGNETIQTYYRTIGLLNHLNIPINDDLMINIGSSKGTYNYIKSKFQLDNEILEMLIEIYKIERKKNKLNNTNDEIKKIFKQEHKNCINRDIILKKQSVDLQHITFQKNPFVNIFKSQWDWNIDNYEDSSIFYNKILNENRGKYYFLFQQTGSKELLKQSNILELSLNEYQFFLICIFNRPFKISSAIEIFSKEFNCKFATEKIKFNNIVEVLIKELIFKQIIVQVKY</sequence>
<proteinExistence type="predicted"/>
<dbReference type="Proteomes" id="UP000829517">
    <property type="component" value="Unassembled WGS sequence"/>
</dbReference>
<dbReference type="RefSeq" id="WP_236960698.1">
    <property type="nucleotide sequence ID" value="NZ_JAETXX010000016.1"/>
</dbReference>
<name>A0ABS9J7G6_9FLAO</name>
<gene>
    <name evidence="1" type="ORF">JM658_16105</name>
</gene>